<evidence type="ECO:0000256" key="1">
    <source>
        <dbReference type="ARBA" id="ARBA00001962"/>
    </source>
</evidence>
<proteinExistence type="inferred from homology"/>
<dbReference type="InterPro" id="IPR013819">
    <property type="entry name" value="LipOase_C"/>
</dbReference>
<evidence type="ECO:0000256" key="6">
    <source>
        <dbReference type="RuleBase" id="RU003974"/>
    </source>
</evidence>
<comment type="cofactor">
    <cofactor evidence="1 6">
        <name>Fe cation</name>
        <dbReference type="ChEBI" id="CHEBI:24875"/>
    </cofactor>
</comment>
<dbReference type="PANTHER" id="PTHR11771">
    <property type="entry name" value="LIPOXYGENASE"/>
    <property type="match status" value="1"/>
</dbReference>
<dbReference type="InterPro" id="IPR000907">
    <property type="entry name" value="LipOase"/>
</dbReference>
<dbReference type="Gene3D" id="1.20.245.10">
    <property type="entry name" value="Lipoxygenase-1, Domain 5"/>
    <property type="match status" value="1"/>
</dbReference>
<reference evidence="8" key="2">
    <citation type="submission" date="2025-09" db="UniProtKB">
        <authorList>
            <consortium name="Ensembl"/>
        </authorList>
    </citation>
    <scope>IDENTIFICATION</scope>
</reference>
<comment type="similarity">
    <text evidence="6">Belongs to the lipoxygenase family.</text>
</comment>
<name>A0A8C6T6N4_9GOBI</name>
<evidence type="ECO:0000256" key="5">
    <source>
        <dbReference type="ARBA" id="ARBA00023004"/>
    </source>
</evidence>
<feature type="domain" description="Lipoxygenase" evidence="7">
    <location>
        <begin position="106"/>
        <end position="517"/>
    </location>
</feature>
<dbReference type="GO" id="GO:0034440">
    <property type="term" value="P:lipid oxidation"/>
    <property type="evidence" value="ECO:0007669"/>
    <property type="project" value="InterPro"/>
</dbReference>
<sequence>MSVFPGICWSHSSSLGVTEFTLRLPRSLGKLVFIELEKMKRPLLPLLPWFVEKVEVASLENDTFKFPIYHWIMDEEIHRFRECTGWCLSGILITKCVAFSEYVQKHWREDAFFGYQFLNGVNPMMIQRCSKLPSNFPVTENMLSPLLLKQKGNIFLCDYKTLDGVEANVIHDKQQYLVAPLVLLHQTPDDELKPIAIQLQQTPAKDNPIFLPSDSEYDWLLAKTFVRNAYFHEHELNSHLLRTHLLAEVFTMALLRNVPMVHPLYKLLIPHTRYTLQINLLAREKLISEDGFFSLYTSSGGAGMVNILQNSLSCLKYSSLCLPDDITERGVQSVPNYYYRDDGLRLWGIIHRFVNGVLSFYYKNDTEVEEDNELQNWIKDIYEEGFLSNQNYFHSLSELVKFTTMVMFTCSAQHAAVNGGQFDYGGWMPNAPTTLQLPPPTKKGTATEDTLLNTLPDINTTVHGIAVLYMLSQQEYDCNIYLSELEDMHVHVQQRNKDLPLPYLYLDPKHMENSVSL</sequence>
<dbReference type="SUPFAM" id="SSF49723">
    <property type="entry name" value="Lipase/lipooxygenase domain (PLAT/LH2 domain)"/>
    <property type="match status" value="1"/>
</dbReference>
<keyword evidence="9" id="KW-1185">Reference proteome</keyword>
<keyword evidence="4 6" id="KW-0560">Oxidoreductase</keyword>
<dbReference type="InterPro" id="IPR020833">
    <property type="entry name" value="LipOase_Fe_BS"/>
</dbReference>
<organism evidence="8 9">
    <name type="scientific">Neogobius melanostomus</name>
    <name type="common">round goby</name>
    <dbReference type="NCBI Taxonomy" id="47308"/>
    <lineage>
        <taxon>Eukaryota</taxon>
        <taxon>Metazoa</taxon>
        <taxon>Chordata</taxon>
        <taxon>Craniata</taxon>
        <taxon>Vertebrata</taxon>
        <taxon>Euteleostomi</taxon>
        <taxon>Actinopterygii</taxon>
        <taxon>Neopterygii</taxon>
        <taxon>Teleostei</taxon>
        <taxon>Neoteleostei</taxon>
        <taxon>Acanthomorphata</taxon>
        <taxon>Gobiaria</taxon>
        <taxon>Gobiiformes</taxon>
        <taxon>Gobioidei</taxon>
        <taxon>Gobiidae</taxon>
        <taxon>Benthophilinae</taxon>
        <taxon>Neogobiini</taxon>
        <taxon>Neogobius</taxon>
    </lineage>
</organism>
<dbReference type="Pfam" id="PF00305">
    <property type="entry name" value="Lipoxygenase"/>
    <property type="match status" value="1"/>
</dbReference>
<dbReference type="Proteomes" id="UP000694523">
    <property type="component" value="Unplaced"/>
</dbReference>
<dbReference type="SUPFAM" id="SSF48484">
    <property type="entry name" value="Lipoxigenase"/>
    <property type="match status" value="1"/>
</dbReference>
<dbReference type="PROSITE" id="PS00081">
    <property type="entry name" value="LIPOXYGENASE_2"/>
    <property type="match status" value="1"/>
</dbReference>
<evidence type="ECO:0000259" key="7">
    <source>
        <dbReference type="PROSITE" id="PS51393"/>
    </source>
</evidence>
<dbReference type="AlphaFoldDB" id="A0A8C6T6N4"/>
<keyword evidence="5 6" id="KW-0408">Iron</keyword>
<keyword evidence="2 6" id="KW-0479">Metal-binding</keyword>
<dbReference type="InterPro" id="IPR036226">
    <property type="entry name" value="LipOase_C_sf"/>
</dbReference>
<reference evidence="8" key="1">
    <citation type="submission" date="2025-08" db="UniProtKB">
        <authorList>
            <consortium name="Ensembl"/>
        </authorList>
    </citation>
    <scope>IDENTIFICATION</scope>
</reference>
<dbReference type="PROSITE" id="PS51393">
    <property type="entry name" value="LIPOXYGENASE_3"/>
    <property type="match status" value="1"/>
</dbReference>
<dbReference type="InterPro" id="IPR020834">
    <property type="entry name" value="LipOase_CS"/>
</dbReference>
<evidence type="ECO:0000313" key="9">
    <source>
        <dbReference type="Proteomes" id="UP000694523"/>
    </source>
</evidence>
<dbReference type="Ensembl" id="ENSNMLT00000018666.1">
    <property type="protein sequence ID" value="ENSNMLP00000016577.1"/>
    <property type="gene ID" value="ENSNMLG00000011014.1"/>
</dbReference>
<dbReference type="GO" id="GO:0016702">
    <property type="term" value="F:oxidoreductase activity, acting on single donors with incorporation of molecular oxygen, incorporation of two atoms of oxygen"/>
    <property type="evidence" value="ECO:0007669"/>
    <property type="project" value="InterPro"/>
</dbReference>
<evidence type="ECO:0000256" key="3">
    <source>
        <dbReference type="ARBA" id="ARBA00022964"/>
    </source>
</evidence>
<dbReference type="PROSITE" id="PS00711">
    <property type="entry name" value="LIPOXYGENASE_1"/>
    <property type="match status" value="1"/>
</dbReference>
<protein>
    <submittedName>
        <fullName evidence="8">Arachidonate 15-lipoxygenase type B</fullName>
    </submittedName>
</protein>
<evidence type="ECO:0000313" key="8">
    <source>
        <dbReference type="Ensembl" id="ENSNMLP00000016577.1"/>
    </source>
</evidence>
<keyword evidence="3 6" id="KW-0223">Dioxygenase</keyword>
<dbReference type="Gene3D" id="3.10.450.60">
    <property type="match status" value="1"/>
</dbReference>
<dbReference type="InterPro" id="IPR036392">
    <property type="entry name" value="PLAT/LH2_dom_sf"/>
</dbReference>
<dbReference type="Gene3D" id="2.60.60.20">
    <property type="entry name" value="PLAT/LH2 domain"/>
    <property type="match status" value="1"/>
</dbReference>
<accession>A0A8C6T6N4</accession>
<evidence type="ECO:0000256" key="4">
    <source>
        <dbReference type="ARBA" id="ARBA00023002"/>
    </source>
</evidence>
<dbReference type="GO" id="GO:0046872">
    <property type="term" value="F:metal ion binding"/>
    <property type="evidence" value="ECO:0007669"/>
    <property type="project" value="UniProtKB-KW"/>
</dbReference>
<evidence type="ECO:0000256" key="2">
    <source>
        <dbReference type="ARBA" id="ARBA00022723"/>
    </source>
</evidence>
<dbReference type="PRINTS" id="PR00087">
    <property type="entry name" value="LIPOXYGENASE"/>
</dbReference>